<dbReference type="PROSITE" id="PS50920">
    <property type="entry name" value="SOLCAR"/>
    <property type="match status" value="3"/>
</dbReference>
<keyword evidence="6" id="KW-0999">Mitochondrion inner membrane</keyword>
<evidence type="ECO:0000256" key="4">
    <source>
        <dbReference type="ARBA" id="ARBA00022692"/>
    </source>
</evidence>
<evidence type="ECO:0000256" key="10">
    <source>
        <dbReference type="PROSITE-ProRule" id="PRU00282"/>
    </source>
</evidence>
<evidence type="ECO:0000256" key="6">
    <source>
        <dbReference type="ARBA" id="ARBA00022792"/>
    </source>
</evidence>
<keyword evidence="4 10" id="KW-0812">Transmembrane</keyword>
<dbReference type="EMBL" id="JADNYJ010000060">
    <property type="protein sequence ID" value="KAF8895876.1"/>
    <property type="molecule type" value="Genomic_DNA"/>
</dbReference>
<comment type="subcellular location">
    <subcellularLocation>
        <location evidence="1">Mitochondrion inner membrane</location>
        <topology evidence="1">Multi-pass membrane protein</topology>
    </subcellularLocation>
</comment>
<reference evidence="12" key="1">
    <citation type="submission" date="2020-11" db="EMBL/GenBank/DDBJ databases">
        <authorList>
            <consortium name="DOE Joint Genome Institute"/>
            <person name="Ahrendt S."/>
            <person name="Riley R."/>
            <person name="Andreopoulos W."/>
            <person name="LaButti K."/>
            <person name="Pangilinan J."/>
            <person name="Ruiz-duenas F.J."/>
            <person name="Barrasa J.M."/>
            <person name="Sanchez-Garcia M."/>
            <person name="Camarero S."/>
            <person name="Miyauchi S."/>
            <person name="Serrano A."/>
            <person name="Linde D."/>
            <person name="Babiker R."/>
            <person name="Drula E."/>
            <person name="Ayuso-Fernandez I."/>
            <person name="Pacheco R."/>
            <person name="Padilla G."/>
            <person name="Ferreira P."/>
            <person name="Barriuso J."/>
            <person name="Kellner H."/>
            <person name="Castanera R."/>
            <person name="Alfaro M."/>
            <person name="Ramirez L."/>
            <person name="Pisabarro A.G."/>
            <person name="Kuo A."/>
            <person name="Tritt A."/>
            <person name="Lipzen A."/>
            <person name="He G."/>
            <person name="Yan M."/>
            <person name="Ng V."/>
            <person name="Cullen D."/>
            <person name="Martin F."/>
            <person name="Rosso M.-N."/>
            <person name="Henrissat B."/>
            <person name="Hibbett D."/>
            <person name="Martinez A.T."/>
            <person name="Grigoriev I.V."/>
        </authorList>
    </citation>
    <scope>NUCLEOTIDE SEQUENCE</scope>
    <source>
        <strain evidence="12">AH 44721</strain>
    </source>
</reference>
<comment type="caution">
    <text evidence="12">The sequence shown here is derived from an EMBL/GenBank/DDBJ whole genome shotgun (WGS) entry which is preliminary data.</text>
</comment>
<feature type="repeat" description="Solcar" evidence="10">
    <location>
        <begin position="12"/>
        <end position="103"/>
    </location>
</feature>
<gene>
    <name evidence="12" type="ORF">CPB84DRAFT_1731647</name>
</gene>
<keyword evidence="13" id="KW-1185">Reference proteome</keyword>
<feature type="repeat" description="Solcar" evidence="10">
    <location>
        <begin position="220"/>
        <end position="305"/>
    </location>
</feature>
<evidence type="ECO:0000256" key="7">
    <source>
        <dbReference type="ARBA" id="ARBA00022989"/>
    </source>
</evidence>
<keyword evidence="5" id="KW-0677">Repeat</keyword>
<dbReference type="InterPro" id="IPR002167">
    <property type="entry name" value="GDC-like"/>
</dbReference>
<keyword evidence="3 11" id="KW-0813">Transport</keyword>
<dbReference type="AlphaFoldDB" id="A0A9P5NMF2"/>
<dbReference type="OrthoDB" id="270584at2759"/>
<dbReference type="GO" id="GO:0005743">
    <property type="term" value="C:mitochondrial inner membrane"/>
    <property type="evidence" value="ECO:0007669"/>
    <property type="project" value="UniProtKB-SubCell"/>
</dbReference>
<protein>
    <submittedName>
        <fullName evidence="12">LEU5-mitochondrial coenzyme A transporter-member of the mitochondrial carrier family</fullName>
    </submittedName>
</protein>
<evidence type="ECO:0000256" key="8">
    <source>
        <dbReference type="ARBA" id="ARBA00023128"/>
    </source>
</evidence>
<dbReference type="Pfam" id="PF00153">
    <property type="entry name" value="Mito_carr"/>
    <property type="match status" value="3"/>
</dbReference>
<evidence type="ECO:0000313" key="12">
    <source>
        <dbReference type="EMBL" id="KAF8895876.1"/>
    </source>
</evidence>
<dbReference type="InterPro" id="IPR002067">
    <property type="entry name" value="MCP"/>
</dbReference>
<evidence type="ECO:0000313" key="13">
    <source>
        <dbReference type="Proteomes" id="UP000724874"/>
    </source>
</evidence>
<keyword evidence="9 10" id="KW-0472">Membrane</keyword>
<accession>A0A9P5NMF2</accession>
<evidence type="ECO:0000256" key="3">
    <source>
        <dbReference type="ARBA" id="ARBA00022448"/>
    </source>
</evidence>
<dbReference type="GO" id="GO:0055085">
    <property type="term" value="P:transmembrane transport"/>
    <property type="evidence" value="ECO:0007669"/>
    <property type="project" value="InterPro"/>
</dbReference>
<evidence type="ECO:0000256" key="2">
    <source>
        <dbReference type="ARBA" id="ARBA00006375"/>
    </source>
</evidence>
<dbReference type="Gene3D" id="1.50.40.10">
    <property type="entry name" value="Mitochondrial carrier domain"/>
    <property type="match status" value="1"/>
</dbReference>
<feature type="repeat" description="Solcar" evidence="10">
    <location>
        <begin position="111"/>
        <end position="207"/>
    </location>
</feature>
<name>A0A9P5NMF2_GYMJU</name>
<evidence type="ECO:0000256" key="1">
    <source>
        <dbReference type="ARBA" id="ARBA00004448"/>
    </source>
</evidence>
<evidence type="ECO:0000256" key="5">
    <source>
        <dbReference type="ARBA" id="ARBA00022737"/>
    </source>
</evidence>
<organism evidence="12 13">
    <name type="scientific">Gymnopilus junonius</name>
    <name type="common">Spectacular rustgill mushroom</name>
    <name type="synonym">Gymnopilus spectabilis subsp. junonius</name>
    <dbReference type="NCBI Taxonomy" id="109634"/>
    <lineage>
        <taxon>Eukaryota</taxon>
        <taxon>Fungi</taxon>
        <taxon>Dikarya</taxon>
        <taxon>Basidiomycota</taxon>
        <taxon>Agaricomycotina</taxon>
        <taxon>Agaricomycetes</taxon>
        <taxon>Agaricomycetidae</taxon>
        <taxon>Agaricales</taxon>
        <taxon>Agaricineae</taxon>
        <taxon>Hymenogastraceae</taxon>
        <taxon>Gymnopilus</taxon>
    </lineage>
</organism>
<dbReference type="InterPro" id="IPR018108">
    <property type="entry name" value="MCP_transmembrane"/>
</dbReference>
<keyword evidence="8" id="KW-0496">Mitochondrion</keyword>
<evidence type="ECO:0000256" key="11">
    <source>
        <dbReference type="RuleBase" id="RU000488"/>
    </source>
</evidence>
<dbReference type="PRINTS" id="PR00926">
    <property type="entry name" value="MITOCARRIER"/>
</dbReference>
<dbReference type="SUPFAM" id="SSF103506">
    <property type="entry name" value="Mitochondrial carrier"/>
    <property type="match status" value="1"/>
</dbReference>
<proteinExistence type="inferred from homology"/>
<dbReference type="InterPro" id="IPR023395">
    <property type="entry name" value="MCP_dom_sf"/>
</dbReference>
<keyword evidence="7" id="KW-1133">Transmembrane helix</keyword>
<comment type="similarity">
    <text evidence="2 11">Belongs to the mitochondrial carrier (TC 2.A.29) family.</text>
</comment>
<sequence>MLKPADEHSDLSFLLRSAIAGGIAGGVAKTSVTPLDRIKILFQTHNADFQRFSGPWRGIGDAIQFIIRNQGVRGLFQGNTLTLARAIPHAAVGYTVYDKANQFLMPAPDSQTSFRRLLAGAITGLSAMPFTYPFEVIRVRMAIETKNYTQRSSPWSAIRTIWSEGRSNGRITPLPILNFYRGFTVSALGVVPYRGGVFLIWESLNAYSRKTLRPETLRTHKTRIHLAVGAIAGTVFQIATYPLEIIRRTQQANGEPKMIGIRETVSQIWTRGGWRGFYVGLGVGLIKQVPMYSVSLTVWQIAKGFLDI</sequence>
<dbReference type="PANTHER" id="PTHR24089">
    <property type="entry name" value="SOLUTE CARRIER FAMILY 25"/>
    <property type="match status" value="1"/>
</dbReference>
<dbReference type="Proteomes" id="UP000724874">
    <property type="component" value="Unassembled WGS sequence"/>
</dbReference>
<dbReference type="PRINTS" id="PR00928">
    <property type="entry name" value="GRAVESDC"/>
</dbReference>
<evidence type="ECO:0000256" key="9">
    <source>
        <dbReference type="ARBA" id="ARBA00023136"/>
    </source>
</evidence>